<dbReference type="EMBL" id="KN822469">
    <property type="protein sequence ID" value="KIM50376.1"/>
    <property type="molecule type" value="Genomic_DNA"/>
</dbReference>
<name>A0A0C3D2M1_9AGAM</name>
<reference evidence="1 2" key="1">
    <citation type="submission" date="2014-04" db="EMBL/GenBank/DDBJ databases">
        <authorList>
            <consortium name="DOE Joint Genome Institute"/>
            <person name="Kuo A."/>
            <person name="Kohler A."/>
            <person name="Nagy L.G."/>
            <person name="Floudas D."/>
            <person name="Copeland A."/>
            <person name="Barry K.W."/>
            <person name="Cichocki N."/>
            <person name="Veneault-Fourrey C."/>
            <person name="LaButti K."/>
            <person name="Lindquist E.A."/>
            <person name="Lipzen A."/>
            <person name="Lundell T."/>
            <person name="Morin E."/>
            <person name="Murat C."/>
            <person name="Sun H."/>
            <person name="Tunlid A."/>
            <person name="Henrissat B."/>
            <person name="Grigoriev I.V."/>
            <person name="Hibbett D.S."/>
            <person name="Martin F."/>
            <person name="Nordberg H.P."/>
            <person name="Cantor M.N."/>
            <person name="Hua S.X."/>
        </authorList>
    </citation>
    <scope>NUCLEOTIDE SEQUENCE [LARGE SCALE GENOMIC DNA]</scope>
    <source>
        <strain evidence="1 2">Foug A</strain>
    </source>
</reference>
<dbReference type="OrthoDB" id="3237746at2759"/>
<accession>A0A0C3D2M1</accession>
<feature type="non-terminal residue" evidence="1">
    <location>
        <position position="70"/>
    </location>
</feature>
<gene>
    <name evidence="1" type="ORF">SCLCIDRAFT_84066</name>
</gene>
<keyword evidence="2" id="KW-1185">Reference proteome</keyword>
<dbReference type="AlphaFoldDB" id="A0A0C3D2M1"/>
<organism evidence="1 2">
    <name type="scientific">Scleroderma citrinum Foug A</name>
    <dbReference type="NCBI Taxonomy" id="1036808"/>
    <lineage>
        <taxon>Eukaryota</taxon>
        <taxon>Fungi</taxon>
        <taxon>Dikarya</taxon>
        <taxon>Basidiomycota</taxon>
        <taxon>Agaricomycotina</taxon>
        <taxon>Agaricomycetes</taxon>
        <taxon>Agaricomycetidae</taxon>
        <taxon>Boletales</taxon>
        <taxon>Sclerodermatineae</taxon>
        <taxon>Sclerodermataceae</taxon>
        <taxon>Scleroderma</taxon>
    </lineage>
</organism>
<protein>
    <submittedName>
        <fullName evidence="1">Uncharacterized protein</fullName>
    </submittedName>
</protein>
<dbReference type="InParanoid" id="A0A0C3D2M1"/>
<reference evidence="2" key="2">
    <citation type="submission" date="2015-01" db="EMBL/GenBank/DDBJ databases">
        <title>Evolutionary Origins and Diversification of the Mycorrhizal Mutualists.</title>
        <authorList>
            <consortium name="DOE Joint Genome Institute"/>
            <consortium name="Mycorrhizal Genomics Consortium"/>
            <person name="Kohler A."/>
            <person name="Kuo A."/>
            <person name="Nagy L.G."/>
            <person name="Floudas D."/>
            <person name="Copeland A."/>
            <person name="Barry K.W."/>
            <person name="Cichocki N."/>
            <person name="Veneault-Fourrey C."/>
            <person name="LaButti K."/>
            <person name="Lindquist E.A."/>
            <person name="Lipzen A."/>
            <person name="Lundell T."/>
            <person name="Morin E."/>
            <person name="Murat C."/>
            <person name="Riley R."/>
            <person name="Ohm R."/>
            <person name="Sun H."/>
            <person name="Tunlid A."/>
            <person name="Henrissat B."/>
            <person name="Grigoriev I.V."/>
            <person name="Hibbett D.S."/>
            <person name="Martin F."/>
        </authorList>
    </citation>
    <scope>NUCLEOTIDE SEQUENCE [LARGE SCALE GENOMIC DNA]</scope>
    <source>
        <strain evidence="2">Foug A</strain>
    </source>
</reference>
<evidence type="ECO:0000313" key="2">
    <source>
        <dbReference type="Proteomes" id="UP000053989"/>
    </source>
</evidence>
<sequence length="70" mass="8188">MAYVAQQHLNGYNEAVQHALKRKTLFNKHVLQRHPGEVVFGKGELIHVYCSDLNYTFKTEHKLLPKWSQP</sequence>
<dbReference type="HOGENOM" id="CLU_186480_1_0_1"/>
<evidence type="ECO:0000313" key="1">
    <source>
        <dbReference type="EMBL" id="KIM50376.1"/>
    </source>
</evidence>
<dbReference type="Proteomes" id="UP000053989">
    <property type="component" value="Unassembled WGS sequence"/>
</dbReference>
<proteinExistence type="predicted"/>